<feature type="transmembrane region" description="Helical" evidence="1">
    <location>
        <begin position="21"/>
        <end position="42"/>
    </location>
</feature>
<evidence type="ECO:0000313" key="3">
    <source>
        <dbReference type="Proteomes" id="UP001159363"/>
    </source>
</evidence>
<reference evidence="2 3" key="1">
    <citation type="submission" date="2023-02" db="EMBL/GenBank/DDBJ databases">
        <title>LHISI_Scaffold_Assembly.</title>
        <authorList>
            <person name="Stuart O.P."/>
            <person name="Cleave R."/>
            <person name="Magrath M.J.L."/>
            <person name="Mikheyev A.S."/>
        </authorList>
    </citation>
    <scope>NUCLEOTIDE SEQUENCE [LARGE SCALE GENOMIC DNA]</scope>
    <source>
        <strain evidence="2">Daus_M_001</strain>
        <tissue evidence="2">Leg muscle</tissue>
    </source>
</reference>
<proteinExistence type="predicted"/>
<comment type="caution">
    <text evidence="2">The sequence shown here is derived from an EMBL/GenBank/DDBJ whole genome shotgun (WGS) entry which is preliminary data.</text>
</comment>
<evidence type="ECO:0000256" key="1">
    <source>
        <dbReference type="SAM" id="Phobius"/>
    </source>
</evidence>
<protein>
    <submittedName>
        <fullName evidence="2">Uncharacterized protein</fullName>
    </submittedName>
</protein>
<keyword evidence="1" id="KW-0812">Transmembrane</keyword>
<dbReference type="Proteomes" id="UP001159363">
    <property type="component" value="Chromosome 14"/>
</dbReference>
<accession>A0ABQ9G4L4</accession>
<keyword evidence="1" id="KW-1133">Transmembrane helix</keyword>
<organism evidence="2 3">
    <name type="scientific">Dryococelus australis</name>
    <dbReference type="NCBI Taxonomy" id="614101"/>
    <lineage>
        <taxon>Eukaryota</taxon>
        <taxon>Metazoa</taxon>
        <taxon>Ecdysozoa</taxon>
        <taxon>Arthropoda</taxon>
        <taxon>Hexapoda</taxon>
        <taxon>Insecta</taxon>
        <taxon>Pterygota</taxon>
        <taxon>Neoptera</taxon>
        <taxon>Polyneoptera</taxon>
        <taxon>Phasmatodea</taxon>
        <taxon>Verophasmatodea</taxon>
        <taxon>Anareolatae</taxon>
        <taxon>Phasmatidae</taxon>
        <taxon>Eurycanthinae</taxon>
        <taxon>Dryococelus</taxon>
    </lineage>
</organism>
<keyword evidence="1" id="KW-0472">Membrane</keyword>
<name>A0ABQ9G4L4_9NEOP</name>
<sequence>MKCKTQQQQRLQMEMKMRRRVLNLSALPNVTVMYRILLSIAVTSCSMSNDDPFETTWETRLMAIKFVDSFL</sequence>
<dbReference type="EMBL" id="JARBHB010000015">
    <property type="protein sequence ID" value="KAJ8867405.1"/>
    <property type="molecule type" value="Genomic_DNA"/>
</dbReference>
<evidence type="ECO:0000313" key="2">
    <source>
        <dbReference type="EMBL" id="KAJ8867405.1"/>
    </source>
</evidence>
<keyword evidence="3" id="KW-1185">Reference proteome</keyword>
<gene>
    <name evidence="2" type="ORF">PR048_031206</name>
</gene>